<feature type="binding site" evidence="11">
    <location>
        <begin position="49"/>
        <end position="52"/>
    </location>
    <ligand>
        <name>FAD</name>
        <dbReference type="ChEBI" id="CHEBI:57692"/>
    </ligand>
</feature>
<keyword evidence="4 11" id="KW-0001">2Fe-2S</keyword>
<comment type="caution">
    <text evidence="13">The sequence shown here is derived from an EMBL/GenBank/DDBJ whole genome shotgun (WGS) entry which is preliminary data.</text>
</comment>
<comment type="function">
    <text evidence="11">Responsible for channeling the electrons from the oxidation of dihydroorotate from the FMN redox center in the PyrD type B subunit to the ultimate electron acceptor NAD(+).</text>
</comment>
<dbReference type="Gene3D" id="2.40.30.10">
    <property type="entry name" value="Translation factors"/>
    <property type="match status" value="1"/>
</dbReference>
<protein>
    <recommendedName>
        <fullName evidence="11">Dihydroorotate dehydrogenase B (NAD(+)), electron transfer subunit</fullName>
    </recommendedName>
    <alternativeName>
        <fullName evidence="11">Dihydroorotate oxidase B, electron transfer subunit</fullName>
    </alternativeName>
</protein>
<evidence type="ECO:0000313" key="14">
    <source>
        <dbReference type="Proteomes" id="UP000649151"/>
    </source>
</evidence>
<keyword evidence="3 11" id="KW-0285">Flavoprotein</keyword>
<evidence type="ECO:0000256" key="3">
    <source>
        <dbReference type="ARBA" id="ARBA00022630"/>
    </source>
</evidence>
<dbReference type="InterPro" id="IPR023455">
    <property type="entry name" value="Dihydroorotate_DHASE_ETsu"/>
</dbReference>
<gene>
    <name evidence="11" type="primary">pyrK</name>
    <name evidence="13" type="ORF">H8Z77_11015</name>
</gene>
<evidence type="ECO:0000313" key="13">
    <source>
        <dbReference type="EMBL" id="MBC5788536.1"/>
    </source>
</evidence>
<evidence type="ECO:0000256" key="7">
    <source>
        <dbReference type="ARBA" id="ARBA00022975"/>
    </source>
</evidence>
<dbReference type="EMBL" id="JACOQK010000001">
    <property type="protein sequence ID" value="MBC5788536.1"/>
    <property type="molecule type" value="Genomic_DNA"/>
</dbReference>
<keyword evidence="2 11" id="KW-0813">Transport</keyword>
<feature type="binding site" evidence="11">
    <location>
        <position position="215"/>
    </location>
    <ligand>
        <name>[2Fe-2S] cluster</name>
        <dbReference type="ChEBI" id="CHEBI:190135"/>
    </ligand>
</feature>
<feature type="binding site" evidence="11">
    <location>
        <position position="239"/>
    </location>
    <ligand>
        <name>[2Fe-2S] cluster</name>
        <dbReference type="ChEBI" id="CHEBI:190135"/>
    </ligand>
</feature>
<evidence type="ECO:0000256" key="5">
    <source>
        <dbReference type="ARBA" id="ARBA00022723"/>
    </source>
</evidence>
<dbReference type="InterPro" id="IPR019480">
    <property type="entry name" value="Dihydroorotate_DH_Fe-S-bd"/>
</dbReference>
<comment type="pathway">
    <text evidence="11">Pyrimidine metabolism; UMP biosynthesis via de novo pathway; orotate from (S)-dihydroorotate (NAD(+) route): step 1/1.</text>
</comment>
<feature type="domain" description="FAD-binding FR-type" evidence="12">
    <location>
        <begin position="1"/>
        <end position="96"/>
    </location>
</feature>
<accession>A0ABR7ITR0</accession>
<sequence length="252" mass="27445">MKTGKYLVLKKENLAKNTYSLWIECPEVAQEAQAGQFVHVKVEGFSLRRPISICEVTEKAIRIVFDVRGEGTEAMTRINQGDMIDLLAPLGHGFTLLEPEKPIVVLGGGIGVSPMLEVAKHYGTQAKAIIGFQTASKVILKEDFTQYGADVTVCTDDGTMGVHGFVTQALEEHLKQSTPAMIYACGPKLMLKGIVEMAKQHNIPCEVSLEERMACGVGACLVCQCKLVKNGEEFSAHVCKDGPVFPAEEVQF</sequence>
<comment type="cofactor">
    <cofactor evidence="11">
        <name>[2Fe-2S] cluster</name>
        <dbReference type="ChEBI" id="CHEBI:190135"/>
    </cofactor>
    <text evidence="11">Binds 1 [2Fe-2S] cluster per subunit.</text>
</comment>
<dbReference type="HAMAP" id="MF_01211">
    <property type="entry name" value="DHODB_Fe_S_bind"/>
    <property type="match status" value="1"/>
</dbReference>
<dbReference type="InterPro" id="IPR001433">
    <property type="entry name" value="OxRdtase_FAD/NAD-bd"/>
</dbReference>
<evidence type="ECO:0000256" key="10">
    <source>
        <dbReference type="ARBA" id="ARBA00023014"/>
    </source>
</evidence>
<dbReference type="InterPro" id="IPR017938">
    <property type="entry name" value="Riboflavin_synthase-like_b-brl"/>
</dbReference>
<keyword evidence="6 11" id="KW-0274">FAD</keyword>
<dbReference type="PROSITE" id="PS51384">
    <property type="entry name" value="FAD_FR"/>
    <property type="match status" value="1"/>
</dbReference>
<comment type="caution">
    <text evidence="11">Lacks conserved residue(s) required for the propagation of feature annotation.</text>
</comment>
<keyword evidence="10 11" id="KW-0411">Iron-sulfur</keyword>
<dbReference type="RefSeq" id="WP_186997028.1">
    <property type="nucleotide sequence ID" value="NZ_JACOQK010000001.1"/>
</dbReference>
<keyword evidence="9 11" id="KW-0408">Iron</keyword>
<evidence type="ECO:0000256" key="8">
    <source>
        <dbReference type="ARBA" id="ARBA00022982"/>
    </source>
</evidence>
<dbReference type="InterPro" id="IPR017927">
    <property type="entry name" value="FAD-bd_FR_type"/>
</dbReference>
<dbReference type="Gene3D" id="3.40.50.80">
    <property type="entry name" value="Nucleotide-binding domain of ferredoxin-NADP reductase (FNR) module"/>
    <property type="match status" value="1"/>
</dbReference>
<dbReference type="PANTHER" id="PTHR43513">
    <property type="entry name" value="DIHYDROOROTATE DEHYDROGENASE B (NAD(+)), ELECTRON TRANSFER SUBUNIT"/>
    <property type="match status" value="1"/>
</dbReference>
<evidence type="ECO:0000256" key="4">
    <source>
        <dbReference type="ARBA" id="ARBA00022714"/>
    </source>
</evidence>
<dbReference type="CDD" id="cd06218">
    <property type="entry name" value="DHOD_e_trans"/>
    <property type="match status" value="1"/>
</dbReference>
<evidence type="ECO:0000259" key="12">
    <source>
        <dbReference type="PROSITE" id="PS51384"/>
    </source>
</evidence>
<dbReference type="Proteomes" id="UP000649151">
    <property type="component" value="Unassembled WGS sequence"/>
</dbReference>
<dbReference type="Pfam" id="PF10418">
    <property type="entry name" value="DHODB_Fe-S_bind"/>
    <property type="match status" value="1"/>
</dbReference>
<feature type="binding site" evidence="11">
    <location>
        <position position="220"/>
    </location>
    <ligand>
        <name>[2Fe-2S] cluster</name>
        <dbReference type="ChEBI" id="CHEBI:190135"/>
    </ligand>
</feature>
<evidence type="ECO:0000256" key="9">
    <source>
        <dbReference type="ARBA" id="ARBA00023004"/>
    </source>
</evidence>
<proteinExistence type="inferred from homology"/>
<comment type="similarity">
    <text evidence="1 11">Belongs to the PyrK family.</text>
</comment>
<comment type="cofactor">
    <cofactor evidence="11">
        <name>FAD</name>
        <dbReference type="ChEBI" id="CHEBI:57692"/>
    </cofactor>
    <text evidence="11">Binds 1 FAD per subunit.</text>
</comment>
<reference evidence="13 14" key="1">
    <citation type="submission" date="2020-08" db="EMBL/GenBank/DDBJ databases">
        <title>Genome public.</title>
        <authorList>
            <person name="Liu C."/>
            <person name="Sun Q."/>
        </authorList>
    </citation>
    <scope>NUCLEOTIDE SEQUENCE [LARGE SCALE GENOMIC DNA]</scope>
    <source>
        <strain evidence="13 14">NSJ-27</strain>
    </source>
</reference>
<dbReference type="PANTHER" id="PTHR43513:SF3">
    <property type="entry name" value="DIHYDROOROTATE DEHYDROGENASE B (NAD(+)), ELECTRON TRANSFER SUBUNIT-RELATED"/>
    <property type="match status" value="1"/>
</dbReference>
<comment type="subunit">
    <text evidence="11">Heterotetramer of 2 PyrK and 2 PyrD type B subunits.</text>
</comment>
<dbReference type="InterPro" id="IPR039261">
    <property type="entry name" value="FNR_nucleotide-bd"/>
</dbReference>
<keyword evidence="7 11" id="KW-0665">Pyrimidine biosynthesis</keyword>
<feature type="binding site" evidence="11">
    <location>
        <position position="223"/>
    </location>
    <ligand>
        <name>[2Fe-2S] cluster</name>
        <dbReference type="ChEBI" id="CHEBI:190135"/>
    </ligand>
</feature>
<dbReference type="SUPFAM" id="SSF63380">
    <property type="entry name" value="Riboflavin synthase domain-like"/>
    <property type="match status" value="1"/>
</dbReference>
<keyword evidence="5 11" id="KW-0479">Metal-binding</keyword>
<evidence type="ECO:0000256" key="1">
    <source>
        <dbReference type="ARBA" id="ARBA00006422"/>
    </source>
</evidence>
<dbReference type="InterPro" id="IPR037117">
    <property type="entry name" value="Dihydroorotate_DH_ele_sf"/>
</dbReference>
<dbReference type="Gene3D" id="2.10.240.10">
    <property type="entry name" value="Dihydroorotate dehydrogenase, electron transfer subunit"/>
    <property type="match status" value="1"/>
</dbReference>
<evidence type="ECO:0000256" key="11">
    <source>
        <dbReference type="HAMAP-Rule" id="MF_01211"/>
    </source>
</evidence>
<evidence type="ECO:0000256" key="6">
    <source>
        <dbReference type="ARBA" id="ARBA00022827"/>
    </source>
</evidence>
<feature type="binding site" evidence="11">
    <location>
        <begin position="71"/>
        <end position="72"/>
    </location>
    <ligand>
        <name>FAD</name>
        <dbReference type="ChEBI" id="CHEBI:57692"/>
    </ligand>
</feature>
<keyword evidence="8 11" id="KW-0249">Electron transport</keyword>
<name>A0ABR7ITR0_9CLOT</name>
<dbReference type="Pfam" id="PF00175">
    <property type="entry name" value="NAD_binding_1"/>
    <property type="match status" value="1"/>
</dbReference>
<keyword evidence="14" id="KW-1185">Reference proteome</keyword>
<dbReference type="InterPro" id="IPR012165">
    <property type="entry name" value="Cyt_c3_hydrogenase_gsu"/>
</dbReference>
<organism evidence="13 14">
    <name type="scientific">Clostridium facile</name>
    <dbReference type="NCBI Taxonomy" id="2763035"/>
    <lineage>
        <taxon>Bacteria</taxon>
        <taxon>Bacillati</taxon>
        <taxon>Bacillota</taxon>
        <taxon>Clostridia</taxon>
        <taxon>Eubacteriales</taxon>
        <taxon>Clostridiaceae</taxon>
        <taxon>Clostridium</taxon>
    </lineage>
</organism>
<evidence type="ECO:0000256" key="2">
    <source>
        <dbReference type="ARBA" id="ARBA00022448"/>
    </source>
</evidence>
<dbReference type="SUPFAM" id="SSF52343">
    <property type="entry name" value="Ferredoxin reductase-like, C-terminal NADP-linked domain"/>
    <property type="match status" value="1"/>
</dbReference>
<dbReference type="InterPro" id="IPR050353">
    <property type="entry name" value="PyrK_electron_transfer"/>
</dbReference>
<dbReference type="PIRSF" id="PIRSF006816">
    <property type="entry name" value="Cyc3_hyd_g"/>
    <property type="match status" value="1"/>
</dbReference>